<dbReference type="EMBL" id="QGDC01000002">
    <property type="protein sequence ID" value="RCH55992.1"/>
    <property type="molecule type" value="Genomic_DNA"/>
</dbReference>
<comment type="caution">
    <text evidence="2">The sequence shown here is derived from an EMBL/GenBank/DDBJ whole genome shotgun (WGS) entry which is preliminary data.</text>
</comment>
<name>A0A367GRB4_9SPHI</name>
<evidence type="ECO:0000256" key="1">
    <source>
        <dbReference type="SAM" id="SignalP"/>
    </source>
</evidence>
<accession>A0A367GRB4</accession>
<evidence type="ECO:0000313" key="3">
    <source>
        <dbReference type="Proteomes" id="UP000253209"/>
    </source>
</evidence>
<dbReference type="AlphaFoldDB" id="A0A367GRB4"/>
<evidence type="ECO:0008006" key="4">
    <source>
        <dbReference type="Google" id="ProtNLM"/>
    </source>
</evidence>
<proteinExistence type="predicted"/>
<keyword evidence="1" id="KW-0732">Signal</keyword>
<keyword evidence="3" id="KW-1185">Reference proteome</keyword>
<evidence type="ECO:0000313" key="2">
    <source>
        <dbReference type="EMBL" id="RCH55992.1"/>
    </source>
</evidence>
<protein>
    <recommendedName>
        <fullName evidence="4">DUF4412 domain-containing protein</fullName>
    </recommendedName>
</protein>
<dbReference type="RefSeq" id="WP_114004029.1">
    <property type="nucleotide sequence ID" value="NZ_QGDC01000002.1"/>
</dbReference>
<sequence>MTIKILKTALCLTLSAFAINAHAQKKYSEGVVTLTVKAQGNNVETKTYFTADSNAYTFSMGPANLKLLSNSNADFFAVLVDVPVAGRKVAAVSTPAEIEEGLSKLPVFTFTPTTEKKVISNFNCNKVVAKEAKSGKSYDVWVTKDVSVPQGVLERYYSKIDGFPVQFTAFQMGRETEVTVTGVSDQKVPKGMFTISKDYTRVSMSDLAAMNGGN</sequence>
<dbReference type="Proteomes" id="UP000253209">
    <property type="component" value="Unassembled WGS sequence"/>
</dbReference>
<feature type="signal peptide" evidence="1">
    <location>
        <begin position="1"/>
        <end position="23"/>
    </location>
</feature>
<feature type="chain" id="PRO_5017042438" description="DUF4412 domain-containing protein" evidence="1">
    <location>
        <begin position="24"/>
        <end position="214"/>
    </location>
</feature>
<dbReference type="OrthoDB" id="1467107at2"/>
<gene>
    <name evidence="2" type="ORF">DJ568_04385</name>
</gene>
<organism evidence="2 3">
    <name type="scientific">Mucilaginibacter hurinus</name>
    <dbReference type="NCBI Taxonomy" id="2201324"/>
    <lineage>
        <taxon>Bacteria</taxon>
        <taxon>Pseudomonadati</taxon>
        <taxon>Bacteroidota</taxon>
        <taxon>Sphingobacteriia</taxon>
        <taxon>Sphingobacteriales</taxon>
        <taxon>Sphingobacteriaceae</taxon>
        <taxon>Mucilaginibacter</taxon>
    </lineage>
</organism>
<reference evidence="2 3" key="1">
    <citation type="submission" date="2018-05" db="EMBL/GenBank/DDBJ databases">
        <title>Mucilaginibacter hurinus sp. nov., isolated from briquette warehouse soil.</title>
        <authorList>
            <person name="Choi L."/>
        </authorList>
    </citation>
    <scope>NUCLEOTIDE SEQUENCE [LARGE SCALE GENOMIC DNA]</scope>
    <source>
        <strain evidence="2 3">ZR32</strain>
    </source>
</reference>